<reference evidence="3" key="2">
    <citation type="journal article" date="2023" name="IMA Fungus">
        <title>Comparative genomic study of the Penicillium genus elucidates a diverse pangenome and 15 lateral gene transfer events.</title>
        <authorList>
            <person name="Petersen C."/>
            <person name="Sorensen T."/>
            <person name="Nielsen M.R."/>
            <person name="Sondergaard T.E."/>
            <person name="Sorensen J.L."/>
            <person name="Fitzpatrick D.A."/>
            <person name="Frisvad J.C."/>
            <person name="Nielsen K.L."/>
        </authorList>
    </citation>
    <scope>NUCLEOTIDE SEQUENCE</scope>
    <source>
        <strain evidence="3">IBT 30069</strain>
    </source>
</reference>
<evidence type="ECO:0000256" key="1">
    <source>
        <dbReference type="SAM" id="Coils"/>
    </source>
</evidence>
<dbReference type="OrthoDB" id="8954335at2759"/>
<name>A0A9W9F5V4_9EURO</name>
<gene>
    <name evidence="3" type="ORF">N7456_009937</name>
</gene>
<keyword evidence="1" id="KW-0175">Coiled coil</keyword>
<evidence type="ECO:0000313" key="3">
    <source>
        <dbReference type="EMBL" id="KAJ5094076.1"/>
    </source>
</evidence>
<dbReference type="InterPro" id="IPR006073">
    <property type="entry name" value="GTP-bd"/>
</dbReference>
<accession>A0A9W9F5V4</accession>
<organism evidence="3 4">
    <name type="scientific">Penicillium angulare</name>
    <dbReference type="NCBI Taxonomy" id="116970"/>
    <lineage>
        <taxon>Eukaryota</taxon>
        <taxon>Fungi</taxon>
        <taxon>Dikarya</taxon>
        <taxon>Ascomycota</taxon>
        <taxon>Pezizomycotina</taxon>
        <taxon>Eurotiomycetes</taxon>
        <taxon>Eurotiomycetidae</taxon>
        <taxon>Eurotiales</taxon>
        <taxon>Aspergillaceae</taxon>
        <taxon>Penicillium</taxon>
    </lineage>
</organism>
<dbReference type="GO" id="GO:0005525">
    <property type="term" value="F:GTP binding"/>
    <property type="evidence" value="ECO:0007669"/>
    <property type="project" value="InterPro"/>
</dbReference>
<proteinExistence type="predicted"/>
<feature type="domain" description="G" evidence="2">
    <location>
        <begin position="35"/>
        <end position="125"/>
    </location>
</feature>
<feature type="coiled-coil region" evidence="1">
    <location>
        <begin position="342"/>
        <end position="408"/>
    </location>
</feature>
<protein>
    <recommendedName>
        <fullName evidence="2">G domain-containing protein</fullName>
    </recommendedName>
</protein>
<reference evidence="3" key="1">
    <citation type="submission" date="2022-11" db="EMBL/GenBank/DDBJ databases">
        <authorList>
            <person name="Petersen C."/>
        </authorList>
    </citation>
    <scope>NUCLEOTIDE SEQUENCE</scope>
    <source>
        <strain evidence="3">IBT 30069</strain>
    </source>
</reference>
<dbReference type="Pfam" id="PF01926">
    <property type="entry name" value="MMR_HSR1"/>
    <property type="match status" value="1"/>
</dbReference>
<dbReference type="AlphaFoldDB" id="A0A9W9F5V4"/>
<evidence type="ECO:0000259" key="2">
    <source>
        <dbReference type="Pfam" id="PF01926"/>
    </source>
</evidence>
<dbReference type="Proteomes" id="UP001149165">
    <property type="component" value="Unassembled WGS sequence"/>
</dbReference>
<keyword evidence="4" id="KW-1185">Reference proteome</keyword>
<dbReference type="Gene3D" id="3.40.50.300">
    <property type="entry name" value="P-loop containing nucleotide triphosphate hydrolases"/>
    <property type="match status" value="1"/>
</dbReference>
<dbReference type="EMBL" id="JAPQKH010000006">
    <property type="protein sequence ID" value="KAJ5094076.1"/>
    <property type="molecule type" value="Genomic_DNA"/>
</dbReference>
<dbReference type="CDD" id="cd00882">
    <property type="entry name" value="Ras_like_GTPase"/>
    <property type="match status" value="1"/>
</dbReference>
<evidence type="ECO:0000313" key="4">
    <source>
        <dbReference type="Proteomes" id="UP001149165"/>
    </source>
</evidence>
<sequence length="434" mass="49979">MNDAGTACERLAGNARRFAAFTGLIEVDPLDRFFLIVGAPGSGKTEFISRCTDQEMGPSERLPSCTDSINVFNYKWHGRRIHLIDTPGFNDPNRSDIETLKVLSTYLGASYANEVRIDGILMLQSIKSDNTGTTNRHNIDMVKAICGFTGYRNFGIATTMWPRESGRNDDRQTWNQCVFLRNREAEIIQKYYGDLQQDGAFSCRFNETGTWNPYEQKAHAQNIMSQLIELSDGYKPEALQFPREFIHERRILAKTSVGTYVGIQLYKSMKAYEAHMAEVTAEMEKAAENEDAENLAELTEVRDEIEGYLSQVHQDQAILKGTFEDFHGDEQMEWKEKMDVLETDFREEIDRKETELLELEDMVRGMRKEAERKYRLDRQKKEEAMDKVEDYQEAIESSREEMAQSRGAYKQFRSAKTEIFNKLESEEGGVCTIM</sequence>
<comment type="caution">
    <text evidence="3">The sequence shown here is derived from an EMBL/GenBank/DDBJ whole genome shotgun (WGS) entry which is preliminary data.</text>
</comment>
<dbReference type="InterPro" id="IPR027417">
    <property type="entry name" value="P-loop_NTPase"/>
</dbReference>
<dbReference type="SUPFAM" id="SSF52540">
    <property type="entry name" value="P-loop containing nucleoside triphosphate hydrolases"/>
    <property type="match status" value="1"/>
</dbReference>